<dbReference type="Proteomes" id="UP001148125">
    <property type="component" value="Unassembled WGS sequence"/>
</dbReference>
<sequence>MKKLLMIFFATTSIFGLTMFINDRDVSTNITSGLAFGIFMTVILGAMNYLLVKRVGGKAESSVRQEKEIELQLPYQDAFELCKNSLSSINGTKITHEDVEKGIIQAKTGVNIQTWGDKLEFHIQKVDEEVSKVWVQSRPIVPTTLIDYGKNLNNIKLISNYLEENR</sequence>
<keyword evidence="1" id="KW-0812">Transmembrane</keyword>
<keyword evidence="3" id="KW-1185">Reference proteome</keyword>
<dbReference type="EMBL" id="JAOTPO010000008">
    <property type="protein sequence ID" value="MDE5414288.1"/>
    <property type="molecule type" value="Genomic_DNA"/>
</dbReference>
<evidence type="ECO:0000313" key="3">
    <source>
        <dbReference type="Proteomes" id="UP001148125"/>
    </source>
</evidence>
<accession>A0ABT5VFQ2</accession>
<keyword evidence="1" id="KW-0472">Membrane</keyword>
<reference evidence="2" key="1">
    <citation type="submission" date="2024-05" db="EMBL/GenBank/DDBJ databases">
        <title>Alkalihalobacillus sp. strain MEB203 novel alkaliphilic bacterium from Lonar Lake, India.</title>
        <authorList>
            <person name="Joshi A."/>
            <person name="Thite S."/>
            <person name="Mengade P."/>
        </authorList>
    </citation>
    <scope>NUCLEOTIDE SEQUENCE</scope>
    <source>
        <strain evidence="2">MEB 203</strain>
    </source>
</reference>
<keyword evidence="1" id="KW-1133">Transmembrane helix</keyword>
<protein>
    <submittedName>
        <fullName evidence="2">Uncharacterized protein</fullName>
    </submittedName>
</protein>
<gene>
    <name evidence="2" type="ORF">N7Z68_12980</name>
</gene>
<evidence type="ECO:0000313" key="2">
    <source>
        <dbReference type="EMBL" id="MDE5414288.1"/>
    </source>
</evidence>
<comment type="caution">
    <text evidence="2">The sequence shown here is derived from an EMBL/GenBank/DDBJ whole genome shotgun (WGS) entry which is preliminary data.</text>
</comment>
<proteinExistence type="predicted"/>
<evidence type="ECO:0000256" key="1">
    <source>
        <dbReference type="SAM" id="Phobius"/>
    </source>
</evidence>
<name>A0ABT5VFQ2_9BACI</name>
<feature type="transmembrane region" description="Helical" evidence="1">
    <location>
        <begin position="30"/>
        <end position="52"/>
    </location>
</feature>
<dbReference type="RefSeq" id="WP_275118897.1">
    <property type="nucleotide sequence ID" value="NZ_JAOTPO010000008.1"/>
</dbReference>
<organism evidence="2 3">
    <name type="scientific">Alkalihalobacterium chitinilyticum</name>
    <dbReference type="NCBI Taxonomy" id="2980103"/>
    <lineage>
        <taxon>Bacteria</taxon>
        <taxon>Bacillati</taxon>
        <taxon>Bacillota</taxon>
        <taxon>Bacilli</taxon>
        <taxon>Bacillales</taxon>
        <taxon>Bacillaceae</taxon>
        <taxon>Alkalihalobacterium</taxon>
    </lineage>
</organism>